<dbReference type="GO" id="GO:0005813">
    <property type="term" value="C:centrosome"/>
    <property type="evidence" value="ECO:0007669"/>
    <property type="project" value="TreeGrafter"/>
</dbReference>
<evidence type="ECO:0000256" key="1">
    <source>
        <dbReference type="SAM" id="MobiDB-lite"/>
    </source>
</evidence>
<dbReference type="Pfam" id="PF15093">
    <property type="entry name" value="SPMIP4-like"/>
    <property type="match status" value="1"/>
</dbReference>
<dbReference type="PANTHER" id="PTHR31393">
    <property type="entry name" value="C5ORF31"/>
    <property type="match status" value="1"/>
</dbReference>
<keyword evidence="3" id="KW-1185">Reference proteome</keyword>
<proteinExistence type="predicted"/>
<feature type="compositionally biased region" description="Basic and acidic residues" evidence="1">
    <location>
        <begin position="1"/>
        <end position="11"/>
    </location>
</feature>
<dbReference type="InterPro" id="IPR027886">
    <property type="entry name" value="SPMIP4"/>
</dbReference>
<gene>
    <name evidence="2" type="ORF">NDU88_005449</name>
</gene>
<evidence type="ECO:0000313" key="2">
    <source>
        <dbReference type="EMBL" id="KAJ1100363.1"/>
    </source>
</evidence>
<reference evidence="2" key="1">
    <citation type="journal article" date="2022" name="bioRxiv">
        <title>Sequencing and chromosome-scale assembly of the giantPleurodeles waltlgenome.</title>
        <authorList>
            <person name="Brown T."/>
            <person name="Elewa A."/>
            <person name="Iarovenko S."/>
            <person name="Subramanian E."/>
            <person name="Araus A.J."/>
            <person name="Petzold A."/>
            <person name="Susuki M."/>
            <person name="Suzuki K.-i.T."/>
            <person name="Hayashi T."/>
            <person name="Toyoda A."/>
            <person name="Oliveira C."/>
            <person name="Osipova E."/>
            <person name="Leigh N.D."/>
            <person name="Simon A."/>
            <person name="Yun M.H."/>
        </authorList>
    </citation>
    <scope>NUCLEOTIDE SEQUENCE</scope>
    <source>
        <strain evidence="2">20211129_DDA</strain>
        <tissue evidence="2">Liver</tissue>
    </source>
</reference>
<dbReference type="EMBL" id="JANPWB010000014">
    <property type="protein sequence ID" value="KAJ1100363.1"/>
    <property type="molecule type" value="Genomic_DNA"/>
</dbReference>
<organism evidence="2 3">
    <name type="scientific">Pleurodeles waltl</name>
    <name type="common">Iberian ribbed newt</name>
    <dbReference type="NCBI Taxonomy" id="8319"/>
    <lineage>
        <taxon>Eukaryota</taxon>
        <taxon>Metazoa</taxon>
        <taxon>Chordata</taxon>
        <taxon>Craniata</taxon>
        <taxon>Vertebrata</taxon>
        <taxon>Euteleostomi</taxon>
        <taxon>Amphibia</taxon>
        <taxon>Batrachia</taxon>
        <taxon>Caudata</taxon>
        <taxon>Salamandroidea</taxon>
        <taxon>Salamandridae</taxon>
        <taxon>Pleurodelinae</taxon>
        <taxon>Pleurodeles</taxon>
    </lineage>
</organism>
<dbReference type="Proteomes" id="UP001066276">
    <property type="component" value="Chromosome 10"/>
</dbReference>
<feature type="compositionally biased region" description="Basic and acidic residues" evidence="1">
    <location>
        <begin position="70"/>
        <end position="79"/>
    </location>
</feature>
<dbReference type="AlphaFoldDB" id="A0AAV7MGX4"/>
<dbReference type="PANTHER" id="PTHR31393:SF2">
    <property type="entry name" value="CHROMOSOME 7 OPEN READING FRAME 31"/>
    <property type="match status" value="1"/>
</dbReference>
<feature type="region of interest" description="Disordered" evidence="1">
    <location>
        <begin position="162"/>
        <end position="182"/>
    </location>
</feature>
<accession>A0AAV7MGX4</accession>
<comment type="caution">
    <text evidence="2">The sequence shown here is derived from an EMBL/GenBank/DDBJ whole genome shotgun (WGS) entry which is preliminary data.</text>
</comment>
<protein>
    <submittedName>
        <fullName evidence="2">Uncharacterized protein</fullName>
    </submittedName>
</protein>
<sequence>MPYYYREREGADTLSRTLQSTELLTPLDLPPRPTVSPERYGEYLQNTPANPRLPWGREREYGGIGTVSLPDDHRPKREPPPAVAKGHKHYGYGGDPCLGGTPVEAYYDLTQLKRSAVRPSDDLLPKPPDASMTVNQIYQKFPAEHPYQSHISKYAMFPSYRSPDDPDTGVRASSAPPLHPHTPASSYDAVVLRKTSGNPCRHEVIKIPFDSLRKSLHWPGQHGYFHIPKFDKGNQQIYYPKPPKTVLPNATLRPWEETLSQRSVNAMRNMEKSQWLTTYNQSFTGRGSMNPLQIDDFHAKLIGKLTGAVDDNAELKEQYLSNFLPARPLEGRYARLLQDRMPLELPDLDSTYEHPQENNINLPSYPEAQVQTVSNTLTSWNLNHCDSCEKCRKMRSEGLNYMPHNYICSEHQNAQFCPQTHDQDNKPLSNETHEINKNHKALQFQKITDTCVNEALYQRQLTEIPVSPEPWPKPVYYEDLPPSKLNQCMVGQNPFSLTTSMMDGDSCGHKIQLPKSLRNPRDLASAPPRARTVSFSKAQARPHTATTLQELEDSFSKSEAHKILHQIYPEKPKDLRDNSYSGKRNTFFGFNSFYFH</sequence>
<name>A0AAV7MGX4_PLEWA</name>
<feature type="region of interest" description="Disordered" evidence="1">
    <location>
        <begin position="1"/>
        <end position="88"/>
    </location>
</feature>
<evidence type="ECO:0000313" key="3">
    <source>
        <dbReference type="Proteomes" id="UP001066276"/>
    </source>
</evidence>